<evidence type="ECO:0000313" key="3">
    <source>
        <dbReference type="EMBL" id="GAA2950737.1"/>
    </source>
</evidence>
<dbReference type="InterPro" id="IPR025649">
    <property type="entry name" value="DUF4360"/>
</dbReference>
<feature type="chain" id="PRO_5046805593" evidence="2">
    <location>
        <begin position="33"/>
        <end position="225"/>
    </location>
</feature>
<dbReference type="Proteomes" id="UP001500403">
    <property type="component" value="Unassembled WGS sequence"/>
</dbReference>
<evidence type="ECO:0000256" key="1">
    <source>
        <dbReference type="SAM" id="MobiDB-lite"/>
    </source>
</evidence>
<dbReference type="Pfam" id="PF14273">
    <property type="entry name" value="DUF4360"/>
    <property type="match status" value="1"/>
</dbReference>
<dbReference type="PANTHER" id="PTHR38847">
    <property type="match status" value="1"/>
</dbReference>
<evidence type="ECO:0000313" key="4">
    <source>
        <dbReference type="Proteomes" id="UP001500403"/>
    </source>
</evidence>
<keyword evidence="4" id="KW-1185">Reference proteome</keyword>
<gene>
    <name evidence="3" type="ORF">GCM10010446_39950</name>
</gene>
<accession>A0ABN3XH36</accession>
<evidence type="ECO:0000256" key="2">
    <source>
        <dbReference type="SAM" id="SignalP"/>
    </source>
</evidence>
<keyword evidence="2" id="KW-0732">Signal</keyword>
<dbReference type="PANTHER" id="PTHR38847:SF1">
    <property type="entry name" value="PSEUDOURIDINE SYNTHASE RSUA_RLUA-LIKE DOMAIN-CONTAINING PROTEIN"/>
    <property type="match status" value="1"/>
</dbReference>
<reference evidence="3 4" key="1">
    <citation type="journal article" date="2019" name="Int. J. Syst. Evol. Microbiol.">
        <title>The Global Catalogue of Microorganisms (GCM) 10K type strain sequencing project: providing services to taxonomists for standard genome sequencing and annotation.</title>
        <authorList>
            <consortium name="The Broad Institute Genomics Platform"/>
            <consortium name="The Broad Institute Genome Sequencing Center for Infectious Disease"/>
            <person name="Wu L."/>
            <person name="Ma J."/>
        </authorList>
    </citation>
    <scope>NUCLEOTIDE SEQUENCE [LARGE SCALE GENOMIC DNA]</scope>
    <source>
        <strain evidence="3 4">JCM 9088</strain>
    </source>
</reference>
<comment type="caution">
    <text evidence="3">The sequence shown here is derived from an EMBL/GenBank/DDBJ whole genome shotgun (WGS) entry which is preliminary data.</text>
</comment>
<proteinExistence type="predicted"/>
<feature type="signal peptide" evidence="2">
    <location>
        <begin position="1"/>
        <end position="32"/>
    </location>
</feature>
<feature type="region of interest" description="Disordered" evidence="1">
    <location>
        <begin position="141"/>
        <end position="160"/>
    </location>
</feature>
<dbReference type="RefSeq" id="WP_344496873.1">
    <property type="nucleotide sequence ID" value="NZ_BAAAUD010000039.1"/>
</dbReference>
<protein>
    <submittedName>
        <fullName evidence="3">DUF4360 domain-containing protein</fullName>
    </submittedName>
</protein>
<sequence length="225" mass="23803">MPSHAPKHREVLVGGAAAALLASTLFAQNASAASGAGIVAPPDKIVIEIATVNGSGCPQGTAAVAVSPDNTAFTVTYSEYLAQVGLGAKPTDFRKNCQLNLIVHVPHGFTYAVAGADYRGYARLQAGATATQKASYYFQGSPDTASRTHPHTGPYDNNWQATDETDWGQLVWAPCGVKRNFNINTELRVSAGTSDPARTNSFIAMDATDGDIRTIYRLAWKECPA</sequence>
<name>A0ABN3XH36_9ACTN</name>
<dbReference type="EMBL" id="BAAAUD010000039">
    <property type="protein sequence ID" value="GAA2950737.1"/>
    <property type="molecule type" value="Genomic_DNA"/>
</dbReference>
<organism evidence="3 4">
    <name type="scientific">Streptomyces enissocaesilis</name>
    <dbReference type="NCBI Taxonomy" id="332589"/>
    <lineage>
        <taxon>Bacteria</taxon>
        <taxon>Bacillati</taxon>
        <taxon>Actinomycetota</taxon>
        <taxon>Actinomycetes</taxon>
        <taxon>Kitasatosporales</taxon>
        <taxon>Streptomycetaceae</taxon>
        <taxon>Streptomyces</taxon>
        <taxon>Streptomyces rochei group</taxon>
    </lineage>
</organism>